<dbReference type="GO" id="GO:0006281">
    <property type="term" value="P:DNA repair"/>
    <property type="evidence" value="ECO:0007669"/>
    <property type="project" value="TreeGrafter"/>
</dbReference>
<feature type="binding site" evidence="10">
    <location>
        <begin position="298"/>
        <end position="299"/>
    </location>
    <ligand>
        <name>GMP</name>
        <dbReference type="ChEBI" id="CHEBI:58115"/>
    </ligand>
</feature>
<keyword evidence="7 11" id="KW-0464">Manganese</keyword>
<organism evidence="12 13">
    <name type="scientific">Candidatus Pullibacteroides excrementavium</name>
    <dbReference type="NCBI Taxonomy" id="2840905"/>
    <lineage>
        <taxon>Bacteria</taxon>
        <taxon>Pseudomonadati</taxon>
        <taxon>Bacteroidota</taxon>
        <taxon>Bacteroidia</taxon>
        <taxon>Bacteroidales</taxon>
        <taxon>Candidatus Pullibacteroides</taxon>
    </lineage>
</organism>
<reference evidence="12" key="2">
    <citation type="journal article" date="2021" name="PeerJ">
        <title>Extensive microbial diversity within the chicken gut microbiome revealed by metagenomics and culture.</title>
        <authorList>
            <person name="Gilroy R."/>
            <person name="Ravi A."/>
            <person name="Getino M."/>
            <person name="Pursley I."/>
            <person name="Horton D.L."/>
            <person name="Alikhan N.F."/>
            <person name="Baker D."/>
            <person name="Gharbi K."/>
            <person name="Hall N."/>
            <person name="Watson M."/>
            <person name="Adriaenssens E.M."/>
            <person name="Foster-Nyarko E."/>
            <person name="Jarju S."/>
            <person name="Secka A."/>
            <person name="Antonio M."/>
            <person name="Oren A."/>
            <person name="Chaudhuri R.R."/>
            <person name="La Ragione R."/>
            <person name="Hildebrand F."/>
            <person name="Pallen M.J."/>
        </authorList>
    </citation>
    <scope>NUCLEOTIDE SEQUENCE</scope>
    <source>
        <strain evidence="12">2889</strain>
    </source>
</reference>
<evidence type="ECO:0000313" key="12">
    <source>
        <dbReference type="EMBL" id="MBO8431762.1"/>
    </source>
</evidence>
<evidence type="ECO:0000256" key="5">
    <source>
        <dbReference type="ARBA" id="ARBA00022800"/>
    </source>
</evidence>
<protein>
    <recommendedName>
        <fullName evidence="1">3'-phosphate/5'-hydroxy nucleic acid ligase</fullName>
        <ecNumber evidence="1">6.5.1.8</ecNumber>
    </recommendedName>
</protein>
<keyword evidence="2" id="KW-0436">Ligase</keyword>
<dbReference type="GO" id="GO:0170057">
    <property type="term" value="F:RNA ligase (GTP) activity"/>
    <property type="evidence" value="ECO:0007669"/>
    <property type="project" value="UniProtKB-EC"/>
</dbReference>
<gene>
    <name evidence="12" type="ORF">IAB08_00500</name>
</gene>
<comment type="cofactor">
    <cofactor evidence="11">
        <name>Mn(2+)</name>
        <dbReference type="ChEBI" id="CHEBI:29035"/>
    </cofactor>
    <text evidence="11">Binds 2 manganese ions per subunit.</text>
</comment>
<dbReference type="InterPro" id="IPR001233">
    <property type="entry name" value="RtcB"/>
</dbReference>
<dbReference type="PANTHER" id="PTHR43749:SF2">
    <property type="entry name" value="RNA-SPLICING LIGASE RTCB"/>
    <property type="match status" value="1"/>
</dbReference>
<feature type="binding site" evidence="11">
    <location>
        <position position="155"/>
    </location>
    <ligand>
        <name>Mn(2+)</name>
        <dbReference type="ChEBI" id="CHEBI:29035"/>
        <label>1</label>
    </ligand>
</feature>
<sequence>MKTFENYDVKIFTDRIEDSASEQIKELLSIDVFSRCKIRIMPDVHAGAGCVIGFTGNLGDKVIPNIVGVDIGCGILVQPFICIGGIDYHTLNEFILQHIPSGRNYRDKNYAPLPQQYMDTYREAKDIIKQLRCYRELKDTKRLNASIGSLGGGNHFIELDKDESRMTYLVIHTGSRNLGKQVAEIYQKLAVKCQSGWAELMEEQKRMIAEYKSAGRKGELQDAIRQLHNSFKTRKPAIPPALSYLEGAYREDYLHDMRLCQGWAKLNRSLIADLIMDHFVQQGHVKAKLYDLTFESVHNYIGDDNIIRKGAIAAYKGQKCIIPLNMRDGSLICIGKSNTDWNCSAPHGAGRIMSRSQAFKTISMDDYHASMQGIYSESLSEDTKDESPMVYKPMNEIIENIRDTVNIVNVIKPVYNFKAAE</sequence>
<evidence type="ECO:0000256" key="6">
    <source>
        <dbReference type="ARBA" id="ARBA00023134"/>
    </source>
</evidence>
<evidence type="ECO:0000256" key="8">
    <source>
        <dbReference type="ARBA" id="ARBA00047746"/>
    </source>
</evidence>
<dbReference type="Pfam" id="PF01139">
    <property type="entry name" value="RtcB"/>
    <property type="match status" value="1"/>
</dbReference>
<feature type="binding site" evidence="11">
    <location>
        <position position="298"/>
    </location>
    <ligand>
        <name>Mn(2+)</name>
        <dbReference type="ChEBI" id="CHEBI:29035"/>
        <label>2</label>
    </ligand>
</feature>
<dbReference type="Gene3D" id="3.90.1860.10">
    <property type="entry name" value="tRNA-splicing ligase RtcB"/>
    <property type="match status" value="1"/>
</dbReference>
<reference evidence="12" key="1">
    <citation type="submission" date="2020-10" db="EMBL/GenBank/DDBJ databases">
        <authorList>
            <person name="Gilroy R."/>
        </authorList>
    </citation>
    <scope>NUCLEOTIDE SEQUENCE</scope>
    <source>
        <strain evidence="12">2889</strain>
    </source>
</reference>
<feature type="binding site" evidence="10">
    <location>
        <begin position="323"/>
        <end position="326"/>
    </location>
    <ligand>
        <name>GMP</name>
        <dbReference type="ChEBI" id="CHEBI:58115"/>
    </ligand>
</feature>
<evidence type="ECO:0000313" key="13">
    <source>
        <dbReference type="Proteomes" id="UP000823612"/>
    </source>
</evidence>
<evidence type="ECO:0000256" key="1">
    <source>
        <dbReference type="ARBA" id="ARBA00012726"/>
    </source>
</evidence>
<comment type="catalytic activity">
    <reaction evidence="8">
        <text>a 3'-end 3'-phospho-ribonucleotide-RNA + a 5'-end dephospho-ribonucleoside-RNA + GTP = a ribonucleotidyl-ribonucleotide-RNA + GMP + diphosphate</text>
        <dbReference type="Rhea" id="RHEA:68076"/>
        <dbReference type="Rhea" id="RHEA-COMP:10463"/>
        <dbReference type="Rhea" id="RHEA-COMP:13936"/>
        <dbReference type="Rhea" id="RHEA-COMP:17355"/>
        <dbReference type="ChEBI" id="CHEBI:33019"/>
        <dbReference type="ChEBI" id="CHEBI:37565"/>
        <dbReference type="ChEBI" id="CHEBI:58115"/>
        <dbReference type="ChEBI" id="CHEBI:83062"/>
        <dbReference type="ChEBI" id="CHEBI:138284"/>
        <dbReference type="ChEBI" id="CHEBI:173118"/>
        <dbReference type="EC" id="6.5.1.8"/>
    </reaction>
</comment>
<dbReference type="GO" id="GO:0006396">
    <property type="term" value="P:RNA processing"/>
    <property type="evidence" value="ECO:0007669"/>
    <property type="project" value="InterPro"/>
</dbReference>
<evidence type="ECO:0000256" key="9">
    <source>
        <dbReference type="PIRSR" id="PIRSR601233-1"/>
    </source>
</evidence>
<dbReference type="Proteomes" id="UP000823612">
    <property type="component" value="Unassembled WGS sequence"/>
</dbReference>
<feature type="binding site" evidence="10">
    <location>
        <begin position="154"/>
        <end position="158"/>
    </location>
    <ligand>
        <name>GMP</name>
        <dbReference type="ChEBI" id="CHEBI:58115"/>
    </ligand>
</feature>
<dbReference type="InterPro" id="IPR036025">
    <property type="entry name" value="RtcB-like_sf"/>
</dbReference>
<dbReference type="GO" id="GO:0042245">
    <property type="term" value="P:RNA repair"/>
    <property type="evidence" value="ECO:0007669"/>
    <property type="project" value="UniProtKB-KW"/>
</dbReference>
<feature type="active site" description="GMP-histidine intermediate" evidence="9">
    <location>
        <position position="347"/>
    </location>
</feature>
<evidence type="ECO:0000256" key="3">
    <source>
        <dbReference type="ARBA" id="ARBA00022723"/>
    </source>
</evidence>
<evidence type="ECO:0000256" key="10">
    <source>
        <dbReference type="PIRSR" id="PIRSR601233-2"/>
    </source>
</evidence>
<dbReference type="SUPFAM" id="SSF103365">
    <property type="entry name" value="Hypothetical protein PH1602"/>
    <property type="match status" value="1"/>
</dbReference>
<dbReference type="EMBL" id="JADIMZ010000008">
    <property type="protein sequence ID" value="MBO8431762.1"/>
    <property type="molecule type" value="Genomic_DNA"/>
</dbReference>
<dbReference type="PANTHER" id="PTHR43749">
    <property type="entry name" value="RNA-SPLICING LIGASE RTCB"/>
    <property type="match status" value="1"/>
</dbReference>
<accession>A0A9D9DPM1</accession>
<dbReference type="EC" id="6.5.1.8" evidence="1"/>
<feature type="binding site" evidence="10">
    <location>
        <position position="330"/>
    </location>
    <ligand>
        <name>GMP</name>
        <dbReference type="ChEBI" id="CHEBI:58115"/>
    </ligand>
</feature>
<evidence type="ECO:0000256" key="7">
    <source>
        <dbReference type="ARBA" id="ARBA00023211"/>
    </source>
</evidence>
<feature type="binding site" evidence="11">
    <location>
        <position position="70"/>
    </location>
    <ligand>
        <name>Mn(2+)</name>
        <dbReference type="ChEBI" id="CHEBI:29035"/>
        <label>1</label>
    </ligand>
</feature>
<keyword evidence="5" id="KW-0692">RNA repair</keyword>
<proteinExistence type="predicted"/>
<dbReference type="InterPro" id="IPR052915">
    <property type="entry name" value="RtcB-like"/>
</dbReference>
<comment type="caution">
    <text evidence="12">The sequence shown here is derived from an EMBL/GenBank/DDBJ whole genome shotgun (WGS) entry which is preliminary data.</text>
</comment>
<keyword evidence="4 10" id="KW-0547">Nucleotide-binding</keyword>
<feature type="binding site" evidence="10">
    <location>
        <begin position="347"/>
        <end position="350"/>
    </location>
    <ligand>
        <name>GMP</name>
        <dbReference type="ChEBI" id="CHEBI:58115"/>
    </ligand>
</feature>
<name>A0A9D9DPM1_9BACT</name>
<keyword evidence="3 11" id="KW-0479">Metal-binding</keyword>
<evidence type="ECO:0000256" key="11">
    <source>
        <dbReference type="PIRSR" id="PIRSR601233-3"/>
    </source>
</evidence>
<feature type="binding site" evidence="11">
    <location>
        <position position="172"/>
    </location>
    <ligand>
        <name>Mn(2+)</name>
        <dbReference type="ChEBI" id="CHEBI:29035"/>
        <label>2</label>
    </ligand>
</feature>
<keyword evidence="6 10" id="KW-0342">GTP-binding</keyword>
<evidence type="ECO:0000256" key="2">
    <source>
        <dbReference type="ARBA" id="ARBA00022598"/>
    </source>
</evidence>
<dbReference type="GO" id="GO:0030145">
    <property type="term" value="F:manganese ion binding"/>
    <property type="evidence" value="ECO:0007669"/>
    <property type="project" value="TreeGrafter"/>
</dbReference>
<evidence type="ECO:0000256" key="4">
    <source>
        <dbReference type="ARBA" id="ARBA00022741"/>
    </source>
</evidence>
<dbReference type="AlphaFoldDB" id="A0A9D9DPM1"/>
<dbReference type="GO" id="GO:0005525">
    <property type="term" value="F:GTP binding"/>
    <property type="evidence" value="ECO:0007669"/>
    <property type="project" value="UniProtKB-KW"/>
</dbReference>
<dbReference type="GO" id="GO:0003909">
    <property type="term" value="F:DNA ligase activity"/>
    <property type="evidence" value="ECO:0007669"/>
    <property type="project" value="TreeGrafter"/>
</dbReference>